<proteinExistence type="predicted"/>
<dbReference type="STRING" id="1484693.RS694_11110"/>
<dbReference type="EMBL" id="CP019239">
    <property type="protein sequence ID" value="APW43027.1"/>
    <property type="molecule type" value="Genomic_DNA"/>
</dbReference>
<evidence type="ECO:0000256" key="1">
    <source>
        <dbReference type="ARBA" id="ARBA00022801"/>
    </source>
</evidence>
<dbReference type="SMART" id="SM00849">
    <property type="entry name" value="Lactamase_B"/>
    <property type="match status" value="1"/>
</dbReference>
<dbReference type="AlphaFoldDB" id="A0A1P8KAJ5"/>
<keyword evidence="1 3" id="KW-0378">Hydrolase</keyword>
<dbReference type="PANTHER" id="PTHR46018:SF2">
    <property type="entry name" value="ZINC PHOSPHODIESTERASE ELAC PROTEIN 1"/>
    <property type="match status" value="1"/>
</dbReference>
<dbReference type="GO" id="GO:0042781">
    <property type="term" value="F:3'-tRNA processing endoribonuclease activity"/>
    <property type="evidence" value="ECO:0007669"/>
    <property type="project" value="TreeGrafter"/>
</dbReference>
<evidence type="ECO:0000313" key="4">
    <source>
        <dbReference type="Proteomes" id="UP000186110"/>
    </source>
</evidence>
<dbReference type="PANTHER" id="PTHR46018">
    <property type="entry name" value="ZINC PHOSPHODIESTERASE ELAC PROTEIN 1"/>
    <property type="match status" value="1"/>
</dbReference>
<dbReference type="Proteomes" id="UP000186110">
    <property type="component" value="Chromosome"/>
</dbReference>
<dbReference type="eggNOG" id="COG1234">
    <property type="taxonomic scope" value="Bacteria"/>
</dbReference>
<dbReference type="InterPro" id="IPR036866">
    <property type="entry name" value="RibonucZ/Hydroxyglut_hydro"/>
</dbReference>
<dbReference type="InterPro" id="IPR044094">
    <property type="entry name" value="AtsA-like_MBL-fold"/>
</dbReference>
<protein>
    <submittedName>
        <fullName evidence="3">MBL fold metallo-hydrolase</fullName>
    </submittedName>
</protein>
<name>A0A1P8KAJ5_9BURK</name>
<sequence>MSRTRKVVWSLLGAAVLLGAAAWVFQKPISVRVLEQVARKNVGRNIIPDLPDGLHLALCGTGSPFPDPTRAGPCSAIIAGDRLFIVDTGEGSARTLGYMGIPAAKIEAILLTHFHSDHIDGMGPFLLQRWGVGTAQTPTPVYGPTGVDRVVSGFRAAYALDFGYRVAHHTEKIMPPGGSGGKGMPFALPAVGQGDSVVVLDDKGLKITAFRVDHLPIEPAVGYRFDYKGRSVVISGDTKVAASLVAAAKDTDILVHEALQPNLVKILETQFADHQMNNMAQVMHDILNYHTTPEEAAQQATKAGARQLVLNHIVPPLPLRYAYPAFLGDAAKYYDKPITVGEDGMFFSLPAGSTAINTQRLY</sequence>
<organism evidence="3 4">
    <name type="scientific">Rhodoferax saidenbachensis</name>
    <dbReference type="NCBI Taxonomy" id="1484693"/>
    <lineage>
        <taxon>Bacteria</taxon>
        <taxon>Pseudomonadati</taxon>
        <taxon>Pseudomonadota</taxon>
        <taxon>Betaproteobacteria</taxon>
        <taxon>Burkholderiales</taxon>
        <taxon>Comamonadaceae</taxon>
        <taxon>Rhodoferax</taxon>
    </lineage>
</organism>
<reference evidence="3 4" key="1">
    <citation type="submission" date="2017-01" db="EMBL/GenBank/DDBJ databases">
        <authorList>
            <person name="Mah S.A."/>
            <person name="Swanson W.J."/>
            <person name="Moy G.W."/>
            <person name="Vacquier V.D."/>
        </authorList>
    </citation>
    <scope>NUCLEOTIDE SEQUENCE [LARGE SCALE GENOMIC DNA]</scope>
    <source>
        <strain evidence="3 4">DSM 22694</strain>
    </source>
</reference>
<feature type="domain" description="Metallo-beta-lactamase" evidence="2">
    <location>
        <begin position="71"/>
        <end position="274"/>
    </location>
</feature>
<dbReference type="KEGG" id="rsb:RS694_11110"/>
<dbReference type="SUPFAM" id="SSF56281">
    <property type="entry name" value="Metallo-hydrolase/oxidoreductase"/>
    <property type="match status" value="1"/>
</dbReference>
<accession>A0A1P8KAJ5</accession>
<gene>
    <name evidence="3" type="ORF">RS694_11110</name>
</gene>
<dbReference type="RefSeq" id="WP_029707014.1">
    <property type="nucleotide sequence ID" value="NZ_CP019239.1"/>
</dbReference>
<evidence type="ECO:0000259" key="2">
    <source>
        <dbReference type="SMART" id="SM00849"/>
    </source>
</evidence>
<dbReference type="Pfam" id="PF12706">
    <property type="entry name" value="Lactamase_B_2"/>
    <property type="match status" value="1"/>
</dbReference>
<keyword evidence="4" id="KW-1185">Reference proteome</keyword>
<dbReference type="CDD" id="cd07719">
    <property type="entry name" value="arylsulfatase_AtsA-like_MBL-fold"/>
    <property type="match status" value="1"/>
</dbReference>
<evidence type="ECO:0000313" key="3">
    <source>
        <dbReference type="EMBL" id="APW43027.1"/>
    </source>
</evidence>
<dbReference type="Gene3D" id="3.60.15.10">
    <property type="entry name" value="Ribonuclease Z/Hydroxyacylglutathione hydrolase-like"/>
    <property type="match status" value="1"/>
</dbReference>
<dbReference type="InterPro" id="IPR001279">
    <property type="entry name" value="Metallo-B-lactamas"/>
</dbReference>